<protein>
    <submittedName>
        <fullName evidence="2">GNAT family N-acetyltransferase</fullName>
    </submittedName>
</protein>
<keyword evidence="3" id="KW-1185">Reference proteome</keyword>
<feature type="domain" description="N-acetyltransferase" evidence="1">
    <location>
        <begin position="154"/>
        <end position="293"/>
    </location>
</feature>
<comment type="caution">
    <text evidence="2">The sequence shown here is derived from an EMBL/GenBank/DDBJ whole genome shotgun (WGS) entry which is preliminary data.</text>
</comment>
<gene>
    <name evidence="2" type="ORF">ACFPC0_06995</name>
</gene>
<evidence type="ECO:0000313" key="3">
    <source>
        <dbReference type="Proteomes" id="UP001595824"/>
    </source>
</evidence>
<accession>A0ABV8TAF9</accession>
<name>A0ABV8TAF9_9ACTN</name>
<dbReference type="RefSeq" id="WP_381737428.1">
    <property type="nucleotide sequence ID" value="NZ_JBHSDP010000008.1"/>
</dbReference>
<sequence>MTHDDWHFTRDPDEFLDRAGEFLRSCAVQHTVHLTVAETLRTRGARVYGVSDPEFGVLAGADGHGVRAAFLRTPPHPLVPTALTGRQADALAARLAGREHDGSGGLTGVNADDATAAAFAAAWRRHTGARTAVRRRLRLYRLGELTAPRPAPPGRARTAGAADRELLARWYVEFSAAVGEAAVRDPADWAADRAERGDVLFWEAPDGTPVAMAGSAPPVAGQIRVNAVYTPAHLRGRGYAGAVTAEVSRAAARTDGVREVLLFADLANPTSNGLYQRIGYRPVSDFAEHAFTG</sequence>
<dbReference type="PROSITE" id="PS51186">
    <property type="entry name" value="GNAT"/>
    <property type="match status" value="1"/>
</dbReference>
<dbReference type="Proteomes" id="UP001595824">
    <property type="component" value="Unassembled WGS sequence"/>
</dbReference>
<dbReference type="Gene3D" id="3.40.630.30">
    <property type="match status" value="1"/>
</dbReference>
<evidence type="ECO:0000259" key="1">
    <source>
        <dbReference type="PROSITE" id="PS51186"/>
    </source>
</evidence>
<dbReference type="InterPro" id="IPR016181">
    <property type="entry name" value="Acyl_CoA_acyltransferase"/>
</dbReference>
<dbReference type="Pfam" id="PF08445">
    <property type="entry name" value="FR47"/>
    <property type="match status" value="1"/>
</dbReference>
<dbReference type="EMBL" id="JBHSDP010000008">
    <property type="protein sequence ID" value="MFC4327577.1"/>
    <property type="molecule type" value="Genomic_DNA"/>
</dbReference>
<dbReference type="InterPro" id="IPR000182">
    <property type="entry name" value="GNAT_dom"/>
</dbReference>
<evidence type="ECO:0000313" key="2">
    <source>
        <dbReference type="EMBL" id="MFC4327577.1"/>
    </source>
</evidence>
<organism evidence="2 3">
    <name type="scientific">Streptomyces andamanensis</name>
    <dbReference type="NCBI Taxonomy" id="1565035"/>
    <lineage>
        <taxon>Bacteria</taxon>
        <taxon>Bacillati</taxon>
        <taxon>Actinomycetota</taxon>
        <taxon>Actinomycetes</taxon>
        <taxon>Kitasatosporales</taxon>
        <taxon>Streptomycetaceae</taxon>
        <taxon>Streptomyces</taxon>
    </lineage>
</organism>
<proteinExistence type="predicted"/>
<dbReference type="InterPro" id="IPR013653">
    <property type="entry name" value="GCN5-like_dom"/>
</dbReference>
<reference evidence="3" key="1">
    <citation type="journal article" date="2019" name="Int. J. Syst. Evol. Microbiol.">
        <title>The Global Catalogue of Microorganisms (GCM) 10K type strain sequencing project: providing services to taxonomists for standard genome sequencing and annotation.</title>
        <authorList>
            <consortium name="The Broad Institute Genomics Platform"/>
            <consortium name="The Broad Institute Genome Sequencing Center for Infectious Disease"/>
            <person name="Wu L."/>
            <person name="Ma J."/>
        </authorList>
    </citation>
    <scope>NUCLEOTIDE SEQUENCE [LARGE SCALE GENOMIC DNA]</scope>
    <source>
        <strain evidence="3">PCU 347</strain>
    </source>
</reference>
<dbReference type="SUPFAM" id="SSF55729">
    <property type="entry name" value="Acyl-CoA N-acyltransferases (Nat)"/>
    <property type="match status" value="1"/>
</dbReference>